<evidence type="ECO:0000313" key="2">
    <source>
        <dbReference type="Proteomes" id="UP001556367"/>
    </source>
</evidence>
<dbReference type="EMBL" id="JASNQZ010000004">
    <property type="protein sequence ID" value="KAL0958528.1"/>
    <property type="molecule type" value="Genomic_DNA"/>
</dbReference>
<name>A0ABR3JTM8_9AGAR</name>
<proteinExistence type="predicted"/>
<sequence>MMDALSIMSSLTSSDDSNMVDFMATHGDYVVFYIDFIASVKFLDDQEAYTAASELAKSARRYVGFADALTGIPFPNEFANHCQVNLLYHGLPTIDHLKKHDVCASPDMSFPVFPNEAHPLSRMAVKPEPLLPWKDCYHSSLGQAECRISSDEKDRTKVTKLNGSFRQTLRREFYSDLKTAQGLYRAVAVPLPPSPAVSCVSLPRDRAVFQHPATKVSPVSLPPSDQKPTFDLVATESRQADAQCPRYCEFEPQDDVSSQ</sequence>
<evidence type="ECO:0000313" key="1">
    <source>
        <dbReference type="EMBL" id="KAL0958528.1"/>
    </source>
</evidence>
<keyword evidence="2" id="KW-1185">Reference proteome</keyword>
<accession>A0ABR3JTM8</accession>
<protein>
    <submittedName>
        <fullName evidence="1">Uncharacterized protein</fullName>
    </submittedName>
</protein>
<reference evidence="2" key="1">
    <citation type="submission" date="2024-06" db="EMBL/GenBank/DDBJ databases">
        <title>Multi-omics analyses provide insights into the biosynthesis of the anticancer antibiotic pleurotin in Hohenbuehelia grisea.</title>
        <authorList>
            <person name="Weaver J.A."/>
            <person name="Alberti F."/>
        </authorList>
    </citation>
    <scope>NUCLEOTIDE SEQUENCE [LARGE SCALE GENOMIC DNA]</scope>
    <source>
        <strain evidence="2">T-177</strain>
    </source>
</reference>
<gene>
    <name evidence="1" type="ORF">HGRIS_000669</name>
</gene>
<comment type="caution">
    <text evidence="1">The sequence shown here is derived from an EMBL/GenBank/DDBJ whole genome shotgun (WGS) entry which is preliminary data.</text>
</comment>
<dbReference type="Proteomes" id="UP001556367">
    <property type="component" value="Unassembled WGS sequence"/>
</dbReference>
<organism evidence="1 2">
    <name type="scientific">Hohenbuehelia grisea</name>
    <dbReference type="NCBI Taxonomy" id="104357"/>
    <lineage>
        <taxon>Eukaryota</taxon>
        <taxon>Fungi</taxon>
        <taxon>Dikarya</taxon>
        <taxon>Basidiomycota</taxon>
        <taxon>Agaricomycotina</taxon>
        <taxon>Agaricomycetes</taxon>
        <taxon>Agaricomycetidae</taxon>
        <taxon>Agaricales</taxon>
        <taxon>Pleurotineae</taxon>
        <taxon>Pleurotaceae</taxon>
        <taxon>Hohenbuehelia</taxon>
    </lineage>
</organism>